<dbReference type="AlphaFoldDB" id="A0A814BNC3"/>
<dbReference type="InterPro" id="IPR036691">
    <property type="entry name" value="Endo/exonu/phosph_ase_sf"/>
</dbReference>
<evidence type="ECO:0000313" key="2">
    <source>
        <dbReference type="Proteomes" id="UP000663879"/>
    </source>
</evidence>
<name>A0A814BNC3_9BILA</name>
<dbReference type="SUPFAM" id="SSF56219">
    <property type="entry name" value="DNase I-like"/>
    <property type="match status" value="1"/>
</dbReference>
<dbReference type="Proteomes" id="UP000663879">
    <property type="component" value="Unassembled WGS sequence"/>
</dbReference>
<accession>A0A814BNC3</accession>
<protein>
    <submittedName>
        <fullName evidence="1">Uncharacterized protein</fullName>
    </submittedName>
</protein>
<comment type="caution">
    <text evidence="1">The sequence shown here is derived from an EMBL/GenBank/DDBJ whole genome shotgun (WGS) entry which is preliminary data.</text>
</comment>
<reference evidence="1" key="1">
    <citation type="submission" date="2021-02" db="EMBL/GenBank/DDBJ databases">
        <authorList>
            <person name="Nowell W R."/>
        </authorList>
    </citation>
    <scope>NUCLEOTIDE SEQUENCE</scope>
    <source>
        <strain evidence="1">Ploen Becks lab</strain>
    </source>
</reference>
<organism evidence="1 2">
    <name type="scientific">Brachionus calyciflorus</name>
    <dbReference type="NCBI Taxonomy" id="104777"/>
    <lineage>
        <taxon>Eukaryota</taxon>
        <taxon>Metazoa</taxon>
        <taxon>Spiralia</taxon>
        <taxon>Gnathifera</taxon>
        <taxon>Rotifera</taxon>
        <taxon>Eurotatoria</taxon>
        <taxon>Monogononta</taxon>
        <taxon>Pseudotrocha</taxon>
        <taxon>Ploima</taxon>
        <taxon>Brachionidae</taxon>
        <taxon>Brachionus</taxon>
    </lineage>
</organism>
<sequence length="299" mass="34794">MPSMEADRQAIICFKKLTMPNYPPEPDSLSKISLPEFSTKCLQQTLKSFYKHSLDHFDKLKEFFKYLEETWVGREETKKTGRGRPTDSVVKFEALVSEILNLIEKIHLDNKDPNICILGGFNTDLERNSNFTEIFNLFVVCKSLIVADYLFTQKKDFTYKQNRIIKNDKDKTEILRSVTSRIDHVLVNENFSKKVEQVNILNEQDHQSNTGDNLAIKIDLKKLNINIELKQKLKTNTTLTYVRSQPNVNKLAKHLKNEQNLTDVLIGQIKSGIVYQREKSEIKKDNEILSLFSIYNKEK</sequence>
<keyword evidence="2" id="KW-1185">Reference proteome</keyword>
<evidence type="ECO:0000313" key="1">
    <source>
        <dbReference type="EMBL" id="CAF0929830.1"/>
    </source>
</evidence>
<gene>
    <name evidence="1" type="ORF">OXX778_LOCUS12842</name>
</gene>
<proteinExistence type="predicted"/>
<dbReference type="Gene3D" id="3.60.10.10">
    <property type="entry name" value="Endonuclease/exonuclease/phosphatase"/>
    <property type="match status" value="1"/>
</dbReference>
<dbReference type="EMBL" id="CAJNOC010002380">
    <property type="protein sequence ID" value="CAF0929830.1"/>
    <property type="molecule type" value="Genomic_DNA"/>
</dbReference>